<evidence type="ECO:0000256" key="2">
    <source>
        <dbReference type="SAM" id="SignalP"/>
    </source>
</evidence>
<comment type="caution">
    <text evidence="3">The sequence shown here is derived from an EMBL/GenBank/DDBJ whole genome shotgun (WGS) entry which is preliminary data.</text>
</comment>
<accession>A0ABD1W2X2</accession>
<dbReference type="EMBL" id="JBFOLK010000001">
    <property type="protein sequence ID" value="KAL2542825.1"/>
    <property type="molecule type" value="Genomic_DNA"/>
</dbReference>
<protein>
    <submittedName>
        <fullName evidence="3">Uncharacterized protein</fullName>
    </submittedName>
</protein>
<gene>
    <name evidence="3" type="ORF">Adt_03803</name>
</gene>
<evidence type="ECO:0000313" key="3">
    <source>
        <dbReference type="EMBL" id="KAL2542825.1"/>
    </source>
</evidence>
<organism evidence="3 4">
    <name type="scientific">Abeliophyllum distichum</name>
    <dbReference type="NCBI Taxonomy" id="126358"/>
    <lineage>
        <taxon>Eukaryota</taxon>
        <taxon>Viridiplantae</taxon>
        <taxon>Streptophyta</taxon>
        <taxon>Embryophyta</taxon>
        <taxon>Tracheophyta</taxon>
        <taxon>Spermatophyta</taxon>
        <taxon>Magnoliopsida</taxon>
        <taxon>eudicotyledons</taxon>
        <taxon>Gunneridae</taxon>
        <taxon>Pentapetalae</taxon>
        <taxon>asterids</taxon>
        <taxon>lamiids</taxon>
        <taxon>Lamiales</taxon>
        <taxon>Oleaceae</taxon>
        <taxon>Forsythieae</taxon>
        <taxon>Abeliophyllum</taxon>
    </lineage>
</organism>
<keyword evidence="2" id="KW-0732">Signal</keyword>
<evidence type="ECO:0000256" key="1">
    <source>
        <dbReference type="SAM" id="MobiDB-lite"/>
    </source>
</evidence>
<dbReference type="Proteomes" id="UP001604336">
    <property type="component" value="Unassembled WGS sequence"/>
</dbReference>
<dbReference type="AlphaFoldDB" id="A0ABD1W2X2"/>
<proteinExistence type="predicted"/>
<feature type="chain" id="PRO_5044851897" evidence="2">
    <location>
        <begin position="24"/>
        <end position="136"/>
    </location>
</feature>
<feature type="region of interest" description="Disordered" evidence="1">
    <location>
        <begin position="74"/>
        <end position="102"/>
    </location>
</feature>
<keyword evidence="4" id="KW-1185">Reference proteome</keyword>
<reference evidence="4" key="1">
    <citation type="submission" date="2024-07" db="EMBL/GenBank/DDBJ databases">
        <title>Two chromosome-level genome assemblies of Korean endemic species Abeliophyllum distichum and Forsythia ovata (Oleaceae).</title>
        <authorList>
            <person name="Jang H."/>
        </authorList>
    </citation>
    <scope>NUCLEOTIDE SEQUENCE [LARGE SCALE GENOMIC DNA]</scope>
</reference>
<feature type="signal peptide" evidence="2">
    <location>
        <begin position="1"/>
        <end position="23"/>
    </location>
</feature>
<evidence type="ECO:0000313" key="4">
    <source>
        <dbReference type="Proteomes" id="UP001604336"/>
    </source>
</evidence>
<sequence>MELLTIIATCFVLLSFMFAPCASDQVQVKKSLEKAHDAAELNLLPLPKKLQLNEEGIVKSVEEKYFGLYKRNMEASSSTPGNKLHQKEKNLMHPGKGTWKKWTDNQGAKKSEYFMMDYGWVSGRRPIHNKQVPVGP</sequence>
<name>A0ABD1W2X2_9LAMI</name>